<feature type="region of interest" description="Disordered" evidence="3">
    <location>
        <begin position="838"/>
        <end position="862"/>
    </location>
</feature>
<evidence type="ECO:0000313" key="5">
    <source>
        <dbReference type="EMBL" id="GMS84751.1"/>
    </source>
</evidence>
<gene>
    <name evidence="5" type="ORF">PENTCL1PPCAC_6926</name>
</gene>
<evidence type="ECO:0000256" key="1">
    <source>
        <dbReference type="ARBA" id="ARBA00023054"/>
    </source>
</evidence>
<protein>
    <recommendedName>
        <fullName evidence="4">Golgin subfamily A conserved domain-containing protein</fullName>
    </recommendedName>
</protein>
<dbReference type="InterPro" id="IPR043976">
    <property type="entry name" value="GOLGA_cons_dom"/>
</dbReference>
<feature type="region of interest" description="Disordered" evidence="3">
    <location>
        <begin position="642"/>
        <end position="668"/>
    </location>
</feature>
<evidence type="ECO:0000259" key="4">
    <source>
        <dbReference type="Pfam" id="PF15070"/>
    </source>
</evidence>
<proteinExistence type="predicted"/>
<feature type="coiled-coil region" evidence="2">
    <location>
        <begin position="675"/>
        <end position="825"/>
    </location>
</feature>
<dbReference type="PANTHER" id="PTHR10881">
    <property type="entry name" value="GOLGIN SUBFAMILY A MEMBER-RELATED"/>
    <property type="match status" value="1"/>
</dbReference>
<dbReference type="GO" id="GO:0005801">
    <property type="term" value="C:cis-Golgi network"/>
    <property type="evidence" value="ECO:0007669"/>
    <property type="project" value="TreeGrafter"/>
</dbReference>
<name>A0AAV5SNG9_9BILA</name>
<dbReference type="GO" id="GO:0000137">
    <property type="term" value="C:Golgi cis cisterna"/>
    <property type="evidence" value="ECO:0007669"/>
    <property type="project" value="TreeGrafter"/>
</dbReference>
<dbReference type="Pfam" id="PF15070">
    <property type="entry name" value="GOLGA2L5"/>
    <property type="match status" value="1"/>
</dbReference>
<evidence type="ECO:0000313" key="6">
    <source>
        <dbReference type="Proteomes" id="UP001432027"/>
    </source>
</evidence>
<keyword evidence="6" id="KW-1185">Reference proteome</keyword>
<feature type="region of interest" description="Disordered" evidence="3">
    <location>
        <begin position="525"/>
        <end position="545"/>
    </location>
</feature>
<reference evidence="5" key="1">
    <citation type="submission" date="2023-10" db="EMBL/GenBank/DDBJ databases">
        <title>Genome assembly of Pristionchus species.</title>
        <authorList>
            <person name="Yoshida K."/>
            <person name="Sommer R.J."/>
        </authorList>
    </citation>
    <scope>NUCLEOTIDE SEQUENCE</scope>
    <source>
        <strain evidence="5">RS0144</strain>
    </source>
</reference>
<dbReference type="EMBL" id="BTSX01000002">
    <property type="protein sequence ID" value="GMS84751.1"/>
    <property type="molecule type" value="Genomic_DNA"/>
</dbReference>
<comment type="caution">
    <text evidence="5">The sequence shown here is derived from an EMBL/GenBank/DDBJ whole genome shotgun (WGS) entry which is preliminary data.</text>
</comment>
<feature type="region of interest" description="Disordered" evidence="3">
    <location>
        <begin position="268"/>
        <end position="287"/>
    </location>
</feature>
<dbReference type="GO" id="GO:0032580">
    <property type="term" value="C:Golgi cisterna membrane"/>
    <property type="evidence" value="ECO:0007669"/>
    <property type="project" value="TreeGrafter"/>
</dbReference>
<feature type="domain" description="Golgin subfamily A conserved" evidence="4">
    <location>
        <begin position="297"/>
        <end position="830"/>
    </location>
</feature>
<organism evidence="5 6">
    <name type="scientific">Pristionchus entomophagus</name>
    <dbReference type="NCBI Taxonomy" id="358040"/>
    <lineage>
        <taxon>Eukaryota</taxon>
        <taxon>Metazoa</taxon>
        <taxon>Ecdysozoa</taxon>
        <taxon>Nematoda</taxon>
        <taxon>Chromadorea</taxon>
        <taxon>Rhabditida</taxon>
        <taxon>Rhabditina</taxon>
        <taxon>Diplogasteromorpha</taxon>
        <taxon>Diplogasteroidea</taxon>
        <taxon>Neodiplogasteridae</taxon>
        <taxon>Pristionchus</taxon>
    </lineage>
</organism>
<evidence type="ECO:0000256" key="2">
    <source>
        <dbReference type="SAM" id="Coils"/>
    </source>
</evidence>
<dbReference type="Proteomes" id="UP001432027">
    <property type="component" value="Unassembled WGS sequence"/>
</dbReference>
<feature type="compositionally biased region" description="Basic and acidic residues" evidence="3">
    <location>
        <begin position="276"/>
        <end position="287"/>
    </location>
</feature>
<dbReference type="PANTHER" id="PTHR10881:SF46">
    <property type="entry name" value="GOLGIN SUBFAMILY A MEMBER 2"/>
    <property type="match status" value="1"/>
</dbReference>
<feature type="non-terminal residue" evidence="5">
    <location>
        <position position="1"/>
    </location>
</feature>
<evidence type="ECO:0000256" key="3">
    <source>
        <dbReference type="SAM" id="MobiDB-lite"/>
    </source>
</evidence>
<feature type="compositionally biased region" description="Basic and acidic residues" evidence="3">
    <location>
        <begin position="532"/>
        <end position="545"/>
    </location>
</feature>
<feature type="compositionally biased region" description="Basic and acidic residues" evidence="3">
    <location>
        <begin position="651"/>
        <end position="661"/>
    </location>
</feature>
<accession>A0AAV5SNG9</accession>
<dbReference type="AlphaFoldDB" id="A0AAV5SNG9"/>
<dbReference type="GO" id="GO:0007030">
    <property type="term" value="P:Golgi organization"/>
    <property type="evidence" value="ECO:0007669"/>
    <property type="project" value="TreeGrafter"/>
</dbReference>
<sequence length="899" mass="103490">SVVCGDMNCENWSVDQAKAEKIAAAKRKLREFESRRVNGGDSSASPVPSMASNGGMEYVNGRHSVHSQYHESELSHPMASEGIYQSLESKTSECETLKKQLADLHILYSQAYSAYNELAAKENGRSSAHGETQIVQLQSALSLLVEEKTDLLSRLRVGNDRVTQLEELLRQANSHDRTHSSREEQRLRDELIHAQKMVGAHLEELNNLRRENANAQSVTRGLQQDKSEAQARLRGVYQEKERLEGEVKELRKEVASKEMNIRQLRAHGAVNGGEGGDTHNGHNNEETRAEMESLRSQLDSTRNEAVASIQMYSIRERELSERVQTLSKEVTDLSRELSISRVSISQLEDDVESARGQIVMMSGRKEEGGGGKKEGMGQVGRASVVGGVSEEEAMRRVDETARRITMVFEERMMEEREERRKREEEKDRELEVHRSVMEELKLKIEIAERKMEEDDGRAGSLHEILQDLQNEKATVSRALTQNRELKEQVIALEDRLIVLTDEKLNSELERQALEFELRGLRERIEEDGEEREGEKDEDTVSLREKELESQLGVKELMLQEVREELRRSQNENDSMNAIMQQNGEDENQNSIVVELTQAVGRVNTLTQENNELKERLEGGQMQQRLAMLETQLRFMQQDNEMLRGQIGGGNGEEKREERREIEEEDKAEGYESQMIRVLQERLASAEEESGRLIREGMERMEEMEGRIVESEMRRERAEEKKKELEKRLTELDTARAESCESGVPEGNKLREMEKELEREREEKKKLEHVRTALEQENETIADHVILYQHYRQLMRERLRAKDEELREAEMERQRIAHTCTQLQQSLNALVHNKPRLLSGSEDGEWRVEEEGRERRETSEGENEVVTRIHELIKDIQAIPPSRTTGIPKCTQCIGRTIDV</sequence>
<keyword evidence="1 2" id="KW-0175">Coiled coil</keyword>
<dbReference type="InterPro" id="IPR024858">
    <property type="entry name" value="GOLGA"/>
</dbReference>
<feature type="compositionally biased region" description="Basic and acidic residues" evidence="3">
    <location>
        <begin position="843"/>
        <end position="862"/>
    </location>
</feature>